<reference evidence="1 2" key="1">
    <citation type="submission" date="2013-12" db="EMBL/GenBank/DDBJ databases">
        <title>Draft genome of the parsitic nematode Ancylostoma duodenale.</title>
        <authorList>
            <person name="Mitreva M."/>
        </authorList>
    </citation>
    <scope>NUCLEOTIDE SEQUENCE [LARGE SCALE GENOMIC DNA]</scope>
    <source>
        <strain evidence="1 2">Zhejiang</strain>
    </source>
</reference>
<dbReference type="EMBL" id="KN730453">
    <property type="protein sequence ID" value="KIH61024.1"/>
    <property type="molecule type" value="Genomic_DNA"/>
</dbReference>
<proteinExistence type="predicted"/>
<dbReference type="Proteomes" id="UP000054047">
    <property type="component" value="Unassembled WGS sequence"/>
</dbReference>
<sequence length="84" mass="9774">MDVMRLVLVEELRAVNLVAQQQEACQECLQLAAPQREQRAAVQQWAQLVVEQKEQRVEQLVVQVEIWLLCDVLDGVNRYIFPNN</sequence>
<protein>
    <submittedName>
        <fullName evidence="1">Uncharacterized protein</fullName>
    </submittedName>
</protein>
<accession>A0A0C2GPN3</accession>
<gene>
    <name evidence="1" type="ORF">ANCDUO_08711</name>
</gene>
<name>A0A0C2GPN3_9BILA</name>
<evidence type="ECO:0000313" key="1">
    <source>
        <dbReference type="EMBL" id="KIH61024.1"/>
    </source>
</evidence>
<evidence type="ECO:0000313" key="2">
    <source>
        <dbReference type="Proteomes" id="UP000054047"/>
    </source>
</evidence>
<dbReference type="AlphaFoldDB" id="A0A0C2GPN3"/>
<keyword evidence="2" id="KW-1185">Reference proteome</keyword>
<organism evidence="1 2">
    <name type="scientific">Ancylostoma duodenale</name>
    <dbReference type="NCBI Taxonomy" id="51022"/>
    <lineage>
        <taxon>Eukaryota</taxon>
        <taxon>Metazoa</taxon>
        <taxon>Ecdysozoa</taxon>
        <taxon>Nematoda</taxon>
        <taxon>Chromadorea</taxon>
        <taxon>Rhabditida</taxon>
        <taxon>Rhabditina</taxon>
        <taxon>Rhabditomorpha</taxon>
        <taxon>Strongyloidea</taxon>
        <taxon>Ancylostomatidae</taxon>
        <taxon>Ancylostomatinae</taxon>
        <taxon>Ancylostoma</taxon>
    </lineage>
</organism>